<feature type="domain" description="4'-phosphopantetheinyl transferase N-terminal" evidence="16">
    <location>
        <begin position="28"/>
        <end position="125"/>
    </location>
</feature>
<evidence type="ECO:0000256" key="14">
    <source>
        <dbReference type="ARBA" id="ARBA00048794"/>
    </source>
</evidence>
<comment type="subunit">
    <text evidence="4">Monomer.</text>
</comment>
<dbReference type="InterPro" id="IPR037143">
    <property type="entry name" value="4-PPantetheinyl_Trfase_dom_sf"/>
</dbReference>
<dbReference type="GO" id="GO:0019878">
    <property type="term" value="P:lysine biosynthetic process via aminoadipic acid"/>
    <property type="evidence" value="ECO:0007669"/>
    <property type="project" value="TreeGrafter"/>
</dbReference>
<keyword evidence="18" id="KW-1185">Reference proteome</keyword>
<accession>A0AAD1R886</accession>
<evidence type="ECO:0000256" key="13">
    <source>
        <dbReference type="ARBA" id="ARBA00048641"/>
    </source>
</evidence>
<evidence type="ECO:0000256" key="6">
    <source>
        <dbReference type="ARBA" id="ARBA00016301"/>
    </source>
</evidence>
<evidence type="ECO:0000256" key="3">
    <source>
        <dbReference type="ARBA" id="ARBA00006195"/>
    </source>
</evidence>
<dbReference type="InterPro" id="IPR008278">
    <property type="entry name" value="4-PPantetheinyl_Trfase_dom"/>
</dbReference>
<evidence type="ECO:0000259" key="16">
    <source>
        <dbReference type="Pfam" id="PF22624"/>
    </source>
</evidence>
<evidence type="ECO:0000313" key="18">
    <source>
        <dbReference type="Proteomes" id="UP001295444"/>
    </source>
</evidence>
<evidence type="ECO:0000256" key="8">
    <source>
        <dbReference type="ARBA" id="ARBA00022679"/>
    </source>
</evidence>
<protein>
    <recommendedName>
        <fullName evidence="6">L-aminoadipate-semialdehyde dehydrogenase-phosphopantetheinyl transferase</fullName>
        <ecNumber evidence="5">2.7.8.7</ecNumber>
    </recommendedName>
    <alternativeName>
        <fullName evidence="11">4'-phosphopantetheinyl transferase</fullName>
    </alternativeName>
    <alternativeName>
        <fullName evidence="12">Alpha-aminoadipic semialdehyde dehydrogenase-phosphopantetheinyl transferase</fullName>
    </alternativeName>
</protein>
<dbReference type="FunFam" id="3.90.470.20:FF:000006">
    <property type="entry name" value="L-aminoadipate-semialdehyde dehydrogenase-phosphopantetheinyl transferase"/>
    <property type="match status" value="1"/>
</dbReference>
<evidence type="ECO:0000256" key="11">
    <source>
        <dbReference type="ARBA" id="ARBA00030484"/>
    </source>
</evidence>
<evidence type="ECO:0000259" key="15">
    <source>
        <dbReference type="Pfam" id="PF01648"/>
    </source>
</evidence>
<comment type="similarity">
    <text evidence="3">Belongs to the P-Pant transferase superfamily. AcpS family.</text>
</comment>
<evidence type="ECO:0000256" key="12">
    <source>
        <dbReference type="ARBA" id="ARBA00033443"/>
    </source>
</evidence>
<sequence>MPGSMGIKGAACRLLAMESVRWAFHCGSWAPTRAEWLLCAQCVQPEEKHRIGQFMFTRDAKAAMAGRLLIRKLIAEKLQIPWSKILLQRTAKGKPFLVNEISSQHLNFNFNVSHQGDYAVLAAEPELHVGVDIMKTDLPGSGSTEEFFRLMNRQFTEKEWCTIKSMNCDRSRLDMFYRHWALKESFIKAIGVGLGFNLQRIEFEVSPINMETGKAYGKTKMWLDEEQENWIFEEYLLDNQHHVAVALGELDEPKRENSKKVTCENTMFTVLTFEDLMASAVPITSEDPEYWDNFQSKQEVPFRQRSNPS</sequence>
<name>A0AAD1R886_PELCU</name>
<keyword evidence="9" id="KW-0479">Metal-binding</keyword>
<dbReference type="GO" id="GO:0005829">
    <property type="term" value="C:cytosol"/>
    <property type="evidence" value="ECO:0007669"/>
    <property type="project" value="UniProtKB-SubCell"/>
</dbReference>
<keyword evidence="10" id="KW-0460">Magnesium</keyword>
<keyword evidence="8 17" id="KW-0808">Transferase</keyword>
<dbReference type="Pfam" id="PF22624">
    <property type="entry name" value="AASDHPPT_N"/>
    <property type="match status" value="1"/>
</dbReference>
<dbReference type="SUPFAM" id="SSF56214">
    <property type="entry name" value="4'-phosphopantetheinyl transferase"/>
    <property type="match status" value="2"/>
</dbReference>
<comment type="catalytic activity">
    <reaction evidence="14">
        <text>apo-[ACP] + acetyl-CoA = acetyl-[ACP] + adenosine 3',5'-bisphosphate + H(+)</text>
        <dbReference type="Rhea" id="RHEA:46564"/>
        <dbReference type="Rhea" id="RHEA-COMP:9621"/>
        <dbReference type="Rhea" id="RHEA-COMP:9690"/>
        <dbReference type="ChEBI" id="CHEBI:15378"/>
        <dbReference type="ChEBI" id="CHEBI:29999"/>
        <dbReference type="ChEBI" id="CHEBI:57288"/>
        <dbReference type="ChEBI" id="CHEBI:58343"/>
        <dbReference type="ChEBI" id="CHEBI:78446"/>
    </reaction>
    <physiologicalReaction direction="left-to-right" evidence="14">
        <dbReference type="Rhea" id="RHEA:46565"/>
    </physiologicalReaction>
</comment>
<gene>
    <name evidence="17" type="ORF">PECUL_23A008283</name>
</gene>
<evidence type="ECO:0000256" key="9">
    <source>
        <dbReference type="ARBA" id="ARBA00022723"/>
    </source>
</evidence>
<keyword evidence="7" id="KW-0963">Cytoplasm</keyword>
<dbReference type="EC" id="2.7.8.7" evidence="5"/>
<dbReference type="GO" id="GO:0008897">
    <property type="term" value="F:holo-[acyl-carrier-protein] synthase activity"/>
    <property type="evidence" value="ECO:0007669"/>
    <property type="project" value="UniProtKB-EC"/>
</dbReference>
<dbReference type="InterPro" id="IPR050559">
    <property type="entry name" value="P-Pant_transferase_sf"/>
</dbReference>
<dbReference type="PANTHER" id="PTHR12215">
    <property type="entry name" value="PHOSPHOPANTETHEINE TRANSFERASE"/>
    <property type="match status" value="1"/>
</dbReference>
<organism evidence="17 18">
    <name type="scientific">Pelobates cultripes</name>
    <name type="common">Western spadefoot toad</name>
    <dbReference type="NCBI Taxonomy" id="61616"/>
    <lineage>
        <taxon>Eukaryota</taxon>
        <taxon>Metazoa</taxon>
        <taxon>Chordata</taxon>
        <taxon>Craniata</taxon>
        <taxon>Vertebrata</taxon>
        <taxon>Euteleostomi</taxon>
        <taxon>Amphibia</taxon>
        <taxon>Batrachia</taxon>
        <taxon>Anura</taxon>
        <taxon>Pelobatoidea</taxon>
        <taxon>Pelobatidae</taxon>
        <taxon>Pelobates</taxon>
    </lineage>
</organism>
<dbReference type="AlphaFoldDB" id="A0AAD1R886"/>
<dbReference type="Gene3D" id="3.90.470.20">
    <property type="entry name" value="4'-phosphopantetheinyl transferase domain"/>
    <property type="match status" value="2"/>
</dbReference>
<evidence type="ECO:0000313" key="17">
    <source>
        <dbReference type="EMBL" id="CAH2225361.1"/>
    </source>
</evidence>
<dbReference type="PANTHER" id="PTHR12215:SF10">
    <property type="entry name" value="L-AMINOADIPATE-SEMIALDEHYDE DEHYDROGENASE-PHOSPHOPANTETHEINYL TRANSFERASE"/>
    <property type="match status" value="1"/>
</dbReference>
<dbReference type="EMBL" id="OW240912">
    <property type="protein sequence ID" value="CAH2225361.1"/>
    <property type="molecule type" value="Genomic_DNA"/>
</dbReference>
<evidence type="ECO:0000256" key="7">
    <source>
        <dbReference type="ARBA" id="ARBA00022490"/>
    </source>
</evidence>
<reference evidence="17" key="1">
    <citation type="submission" date="2022-03" db="EMBL/GenBank/DDBJ databases">
        <authorList>
            <person name="Alioto T."/>
            <person name="Alioto T."/>
            <person name="Gomez Garrido J."/>
        </authorList>
    </citation>
    <scope>NUCLEOTIDE SEQUENCE</scope>
</reference>
<evidence type="ECO:0000256" key="4">
    <source>
        <dbReference type="ARBA" id="ARBA00011245"/>
    </source>
</evidence>
<evidence type="ECO:0000256" key="10">
    <source>
        <dbReference type="ARBA" id="ARBA00022842"/>
    </source>
</evidence>
<proteinExistence type="inferred from homology"/>
<dbReference type="InterPro" id="IPR055066">
    <property type="entry name" value="AASDHPPT_N"/>
</dbReference>
<dbReference type="Proteomes" id="UP001295444">
    <property type="component" value="Chromosome 01"/>
</dbReference>
<evidence type="ECO:0000256" key="1">
    <source>
        <dbReference type="ARBA" id="ARBA00001946"/>
    </source>
</evidence>
<comment type="subcellular location">
    <subcellularLocation>
        <location evidence="2">Cytoplasm</location>
        <location evidence="2">Cytosol</location>
    </subcellularLocation>
</comment>
<comment type="catalytic activity">
    <reaction evidence="13">
        <text>apo-[ACP] + CoA = holo-[ACP] + adenosine 3',5'-bisphosphate + H(+)</text>
        <dbReference type="Rhea" id="RHEA:12068"/>
        <dbReference type="Rhea" id="RHEA-COMP:9685"/>
        <dbReference type="Rhea" id="RHEA-COMP:9690"/>
        <dbReference type="ChEBI" id="CHEBI:15378"/>
        <dbReference type="ChEBI" id="CHEBI:29999"/>
        <dbReference type="ChEBI" id="CHEBI:57287"/>
        <dbReference type="ChEBI" id="CHEBI:58343"/>
        <dbReference type="ChEBI" id="CHEBI:64479"/>
        <dbReference type="EC" id="2.7.8.7"/>
    </reaction>
    <physiologicalReaction direction="left-to-right" evidence="13">
        <dbReference type="Rhea" id="RHEA:12069"/>
    </physiologicalReaction>
</comment>
<feature type="domain" description="4'-phosphopantetheinyl transferase" evidence="15">
    <location>
        <begin position="129"/>
        <end position="245"/>
    </location>
</feature>
<dbReference type="GO" id="GO:0000287">
    <property type="term" value="F:magnesium ion binding"/>
    <property type="evidence" value="ECO:0007669"/>
    <property type="project" value="InterPro"/>
</dbReference>
<evidence type="ECO:0000256" key="5">
    <source>
        <dbReference type="ARBA" id="ARBA00013172"/>
    </source>
</evidence>
<comment type="cofactor">
    <cofactor evidence="1">
        <name>Mg(2+)</name>
        <dbReference type="ChEBI" id="CHEBI:18420"/>
    </cofactor>
</comment>
<evidence type="ECO:0000256" key="2">
    <source>
        <dbReference type="ARBA" id="ARBA00004514"/>
    </source>
</evidence>
<dbReference type="Pfam" id="PF01648">
    <property type="entry name" value="ACPS"/>
    <property type="match status" value="1"/>
</dbReference>